<organism evidence="1">
    <name type="scientific">Octopus bimaculoides</name>
    <name type="common">California two-spotted octopus</name>
    <dbReference type="NCBI Taxonomy" id="37653"/>
    <lineage>
        <taxon>Eukaryota</taxon>
        <taxon>Metazoa</taxon>
        <taxon>Spiralia</taxon>
        <taxon>Lophotrochozoa</taxon>
        <taxon>Mollusca</taxon>
        <taxon>Cephalopoda</taxon>
        <taxon>Coleoidea</taxon>
        <taxon>Octopodiformes</taxon>
        <taxon>Octopoda</taxon>
        <taxon>Incirrata</taxon>
        <taxon>Octopodidae</taxon>
        <taxon>Octopus</taxon>
    </lineage>
</organism>
<accession>A0A0L8HW36</accession>
<feature type="non-terminal residue" evidence="1">
    <location>
        <position position="95"/>
    </location>
</feature>
<gene>
    <name evidence="1" type="ORF">OCBIM_22004473mg</name>
</gene>
<sequence>MFAGKYAYTLTQRFLHRYTHVHISTHQRLHSAHIYTYRHVETRRFRSYMHTKIAHTHETTQTHIQAQNNKQHMGKAPHTCPLAHSNVWNGTYPAI</sequence>
<name>A0A0L8HW36_OCTBM</name>
<reference evidence="1" key="1">
    <citation type="submission" date="2015-07" db="EMBL/GenBank/DDBJ databases">
        <title>MeaNS - Measles Nucleotide Surveillance Program.</title>
        <authorList>
            <person name="Tran T."/>
            <person name="Druce J."/>
        </authorList>
    </citation>
    <scope>NUCLEOTIDE SEQUENCE</scope>
    <source>
        <strain evidence="1">UCB-OBI-ISO-001</strain>
        <tissue evidence="1">Gonad</tissue>
    </source>
</reference>
<dbReference type="AlphaFoldDB" id="A0A0L8HW36"/>
<proteinExistence type="predicted"/>
<dbReference type="EMBL" id="KQ417167">
    <property type="protein sequence ID" value="KOF93443.1"/>
    <property type="molecule type" value="Genomic_DNA"/>
</dbReference>
<evidence type="ECO:0000313" key="1">
    <source>
        <dbReference type="EMBL" id="KOF93443.1"/>
    </source>
</evidence>
<protein>
    <submittedName>
        <fullName evidence="1">Uncharacterized protein</fullName>
    </submittedName>
</protein>